<feature type="transmembrane region" description="Helical" evidence="1">
    <location>
        <begin position="12"/>
        <end position="30"/>
    </location>
</feature>
<dbReference type="Pfam" id="PF14341">
    <property type="entry name" value="PilX_N"/>
    <property type="match status" value="1"/>
</dbReference>
<dbReference type="RefSeq" id="WP_048881777.1">
    <property type="nucleotide sequence ID" value="NZ_JAVDSC010000003.1"/>
</dbReference>
<comment type="caution">
    <text evidence="3">The sequence shown here is derived from an EMBL/GenBank/DDBJ whole genome shotgun (WGS) entry which is preliminary data.</text>
</comment>
<gene>
    <name evidence="3" type="ORF">J2X86_001117</name>
</gene>
<name>A0AAW8LDF1_ACILW</name>
<dbReference type="EMBL" id="JAVDSC010000003">
    <property type="protein sequence ID" value="MDR6629087.1"/>
    <property type="molecule type" value="Genomic_DNA"/>
</dbReference>
<sequence length="248" mass="27094">MKALSIQRGATLIVVLVMLILLTLVGTWAIRGSLTSLNIATNTQAQALLQQASDAIFFSLENQTSDDFALTNMRIGDGMLAYVLRPENKDKELVFCIRGGDANTLEGSRNASAVYWEGSQIKNSQLGNIGFCKISRKSDFISGRSAVMTRVGIRADSSGLDWEHLLEGDDAQLSKTQQIQKVAVNVISIIPNLSESSATDIQNCLSNYTSFYDSLAANKTVAECLKDHNVPYSDQEMQYTLRPVKGTS</sequence>
<protein>
    <recommendedName>
        <fullName evidence="2">Type 4 fimbrial biogenesis protein PilX N-terminal domain-containing protein</fullName>
    </recommendedName>
</protein>
<reference evidence="3" key="1">
    <citation type="submission" date="2023-07" db="EMBL/GenBank/DDBJ databases">
        <title>Sorghum-associated microbial communities from plants grown in Nebraska, USA.</title>
        <authorList>
            <person name="Schachtman D."/>
        </authorList>
    </citation>
    <scope>NUCLEOTIDE SEQUENCE</scope>
    <source>
        <strain evidence="3">BE44</strain>
    </source>
</reference>
<evidence type="ECO:0000313" key="4">
    <source>
        <dbReference type="Proteomes" id="UP001262767"/>
    </source>
</evidence>
<evidence type="ECO:0000256" key="1">
    <source>
        <dbReference type="SAM" id="Phobius"/>
    </source>
</evidence>
<accession>A0AAW8LDF1</accession>
<dbReference type="InterPro" id="IPR025746">
    <property type="entry name" value="PilX_N_dom"/>
</dbReference>
<feature type="domain" description="Type 4 fimbrial biogenesis protein PilX N-terminal" evidence="2">
    <location>
        <begin position="8"/>
        <end position="54"/>
    </location>
</feature>
<keyword evidence="1" id="KW-1133">Transmembrane helix</keyword>
<evidence type="ECO:0000313" key="3">
    <source>
        <dbReference type="EMBL" id="MDR6629087.1"/>
    </source>
</evidence>
<organism evidence="3 4">
    <name type="scientific">Acinetobacter lwoffii</name>
    <dbReference type="NCBI Taxonomy" id="28090"/>
    <lineage>
        <taxon>Bacteria</taxon>
        <taxon>Pseudomonadati</taxon>
        <taxon>Pseudomonadota</taxon>
        <taxon>Gammaproteobacteria</taxon>
        <taxon>Moraxellales</taxon>
        <taxon>Moraxellaceae</taxon>
        <taxon>Acinetobacter</taxon>
    </lineage>
</organism>
<keyword evidence="1" id="KW-0812">Transmembrane</keyword>
<keyword evidence="1" id="KW-0472">Membrane</keyword>
<dbReference type="AlphaFoldDB" id="A0AAW8LDF1"/>
<proteinExistence type="predicted"/>
<evidence type="ECO:0000259" key="2">
    <source>
        <dbReference type="Pfam" id="PF14341"/>
    </source>
</evidence>
<dbReference type="Proteomes" id="UP001262767">
    <property type="component" value="Unassembled WGS sequence"/>
</dbReference>